<dbReference type="EMBL" id="CH926620">
    <property type="protein sequence ID" value="EDW04666.1"/>
    <property type="molecule type" value="Genomic_DNA"/>
</dbReference>
<dbReference type="PhylomeDB" id="B4K3X2"/>
<protein>
    <submittedName>
        <fullName evidence="2">GH22462</fullName>
    </submittedName>
</protein>
<gene>
    <name evidence="2" type="primary">Dgri\GH22462</name>
    <name evidence="2" type="ORF">Dgri_GH22462</name>
</gene>
<proteinExistence type="predicted"/>
<keyword evidence="1" id="KW-0732">Signal</keyword>
<evidence type="ECO:0000313" key="3">
    <source>
        <dbReference type="Proteomes" id="UP000001070"/>
    </source>
</evidence>
<dbReference type="STRING" id="7222.B4K3X2"/>
<feature type="chain" id="PRO_5002813391" evidence="1">
    <location>
        <begin position="22"/>
        <end position="187"/>
    </location>
</feature>
<reference evidence="2 3" key="1">
    <citation type="journal article" date="2007" name="Nature">
        <title>Evolution of genes and genomes on the Drosophila phylogeny.</title>
        <authorList>
            <consortium name="Drosophila 12 Genomes Consortium"/>
            <person name="Clark A.G."/>
            <person name="Eisen M.B."/>
            <person name="Smith D.R."/>
            <person name="Bergman C.M."/>
            <person name="Oliver B."/>
            <person name="Markow T.A."/>
            <person name="Kaufman T.C."/>
            <person name="Kellis M."/>
            <person name="Gelbart W."/>
            <person name="Iyer V.N."/>
            <person name="Pollard D.A."/>
            <person name="Sackton T.B."/>
            <person name="Larracuente A.M."/>
            <person name="Singh N.D."/>
            <person name="Abad J.P."/>
            <person name="Abt D.N."/>
            <person name="Adryan B."/>
            <person name="Aguade M."/>
            <person name="Akashi H."/>
            <person name="Anderson W.W."/>
            <person name="Aquadro C.F."/>
            <person name="Ardell D.H."/>
            <person name="Arguello R."/>
            <person name="Artieri C.G."/>
            <person name="Barbash D.A."/>
            <person name="Barker D."/>
            <person name="Barsanti P."/>
            <person name="Batterham P."/>
            <person name="Batzoglou S."/>
            <person name="Begun D."/>
            <person name="Bhutkar A."/>
            <person name="Blanco E."/>
            <person name="Bosak S.A."/>
            <person name="Bradley R.K."/>
            <person name="Brand A.D."/>
            <person name="Brent M.R."/>
            <person name="Brooks A.N."/>
            <person name="Brown R.H."/>
            <person name="Butlin R.K."/>
            <person name="Caggese C."/>
            <person name="Calvi B.R."/>
            <person name="Bernardo de Carvalho A."/>
            <person name="Caspi A."/>
            <person name="Castrezana S."/>
            <person name="Celniker S.E."/>
            <person name="Chang J.L."/>
            <person name="Chapple C."/>
            <person name="Chatterji S."/>
            <person name="Chinwalla A."/>
            <person name="Civetta A."/>
            <person name="Clifton S.W."/>
            <person name="Comeron J.M."/>
            <person name="Costello J.C."/>
            <person name="Coyne J.A."/>
            <person name="Daub J."/>
            <person name="David R.G."/>
            <person name="Delcher A.L."/>
            <person name="Delehaunty K."/>
            <person name="Do C.B."/>
            <person name="Ebling H."/>
            <person name="Edwards K."/>
            <person name="Eickbush T."/>
            <person name="Evans J.D."/>
            <person name="Filipski A."/>
            <person name="Findeiss S."/>
            <person name="Freyhult E."/>
            <person name="Fulton L."/>
            <person name="Fulton R."/>
            <person name="Garcia A.C."/>
            <person name="Gardiner A."/>
            <person name="Garfield D.A."/>
            <person name="Garvin B.E."/>
            <person name="Gibson G."/>
            <person name="Gilbert D."/>
            <person name="Gnerre S."/>
            <person name="Godfrey J."/>
            <person name="Good R."/>
            <person name="Gotea V."/>
            <person name="Gravely B."/>
            <person name="Greenberg A.J."/>
            <person name="Griffiths-Jones S."/>
            <person name="Gross S."/>
            <person name="Guigo R."/>
            <person name="Gustafson E.A."/>
            <person name="Haerty W."/>
            <person name="Hahn M.W."/>
            <person name="Halligan D.L."/>
            <person name="Halpern A.L."/>
            <person name="Halter G.M."/>
            <person name="Han M.V."/>
            <person name="Heger A."/>
            <person name="Hillier L."/>
            <person name="Hinrichs A.S."/>
            <person name="Holmes I."/>
            <person name="Hoskins R.A."/>
            <person name="Hubisz M.J."/>
            <person name="Hultmark D."/>
            <person name="Huntley M.A."/>
            <person name="Jaffe D.B."/>
            <person name="Jagadeeshan S."/>
            <person name="Jeck W.R."/>
            <person name="Johnson J."/>
            <person name="Jones C.D."/>
            <person name="Jordan W.C."/>
            <person name="Karpen G.H."/>
            <person name="Kataoka E."/>
            <person name="Keightley P.D."/>
            <person name="Kheradpour P."/>
            <person name="Kirkness E.F."/>
            <person name="Koerich L.B."/>
            <person name="Kristiansen K."/>
            <person name="Kudrna D."/>
            <person name="Kulathinal R.J."/>
            <person name="Kumar S."/>
            <person name="Kwok R."/>
            <person name="Lander E."/>
            <person name="Langley C.H."/>
            <person name="Lapoint R."/>
            <person name="Lazzaro B.P."/>
            <person name="Lee S.J."/>
            <person name="Levesque L."/>
            <person name="Li R."/>
            <person name="Lin C.F."/>
            <person name="Lin M.F."/>
            <person name="Lindblad-Toh K."/>
            <person name="Llopart A."/>
            <person name="Long M."/>
            <person name="Low L."/>
            <person name="Lozovsky E."/>
            <person name="Lu J."/>
            <person name="Luo M."/>
            <person name="Machado C.A."/>
            <person name="Makalowski W."/>
            <person name="Marzo M."/>
            <person name="Matsuda M."/>
            <person name="Matzkin L."/>
            <person name="McAllister B."/>
            <person name="McBride C.S."/>
            <person name="McKernan B."/>
            <person name="McKernan K."/>
            <person name="Mendez-Lago M."/>
            <person name="Minx P."/>
            <person name="Mollenhauer M.U."/>
            <person name="Montooth K."/>
            <person name="Mount S.M."/>
            <person name="Mu X."/>
            <person name="Myers E."/>
            <person name="Negre B."/>
            <person name="Newfeld S."/>
            <person name="Nielsen R."/>
            <person name="Noor M.A."/>
            <person name="O'Grady P."/>
            <person name="Pachter L."/>
            <person name="Papaceit M."/>
            <person name="Parisi M.J."/>
            <person name="Parisi M."/>
            <person name="Parts L."/>
            <person name="Pedersen J.S."/>
            <person name="Pesole G."/>
            <person name="Phillippy A.M."/>
            <person name="Ponting C.P."/>
            <person name="Pop M."/>
            <person name="Porcelli D."/>
            <person name="Powell J.R."/>
            <person name="Prohaska S."/>
            <person name="Pruitt K."/>
            <person name="Puig M."/>
            <person name="Quesneville H."/>
            <person name="Ram K.R."/>
            <person name="Rand D."/>
            <person name="Rasmussen M.D."/>
            <person name="Reed L.K."/>
            <person name="Reenan R."/>
            <person name="Reily A."/>
            <person name="Remington K.A."/>
            <person name="Rieger T.T."/>
            <person name="Ritchie M.G."/>
            <person name="Robin C."/>
            <person name="Rogers Y.H."/>
            <person name="Rohde C."/>
            <person name="Rozas J."/>
            <person name="Rubenfield M.J."/>
            <person name="Ruiz A."/>
            <person name="Russo S."/>
            <person name="Salzberg S.L."/>
            <person name="Sanchez-Gracia A."/>
            <person name="Saranga D.J."/>
            <person name="Sato H."/>
            <person name="Schaeffer S.W."/>
            <person name="Schatz M.C."/>
            <person name="Schlenke T."/>
            <person name="Schwartz R."/>
            <person name="Segarra C."/>
            <person name="Singh R.S."/>
            <person name="Sirot L."/>
            <person name="Sirota M."/>
            <person name="Sisneros N.B."/>
            <person name="Smith C.D."/>
            <person name="Smith T.F."/>
            <person name="Spieth J."/>
            <person name="Stage D.E."/>
            <person name="Stark A."/>
            <person name="Stephan W."/>
            <person name="Strausberg R.L."/>
            <person name="Strempel S."/>
            <person name="Sturgill D."/>
            <person name="Sutton G."/>
            <person name="Sutton G.G."/>
            <person name="Tao W."/>
            <person name="Teichmann S."/>
            <person name="Tobari Y.N."/>
            <person name="Tomimura Y."/>
            <person name="Tsolas J.M."/>
            <person name="Valente V.L."/>
            <person name="Venter E."/>
            <person name="Venter J.C."/>
            <person name="Vicario S."/>
            <person name="Vieira F.G."/>
            <person name="Vilella A.J."/>
            <person name="Villasante A."/>
            <person name="Walenz B."/>
            <person name="Wang J."/>
            <person name="Wasserman M."/>
            <person name="Watts T."/>
            <person name="Wilson D."/>
            <person name="Wilson R.K."/>
            <person name="Wing R.A."/>
            <person name="Wolfner M.F."/>
            <person name="Wong A."/>
            <person name="Wong G.K."/>
            <person name="Wu C.I."/>
            <person name="Wu G."/>
            <person name="Yamamoto D."/>
            <person name="Yang H.P."/>
            <person name="Yang S.P."/>
            <person name="Yorke J.A."/>
            <person name="Yoshida K."/>
            <person name="Zdobnov E."/>
            <person name="Zhang P."/>
            <person name="Zhang Y."/>
            <person name="Zimin A.V."/>
            <person name="Baldwin J."/>
            <person name="Abdouelleil A."/>
            <person name="Abdulkadir J."/>
            <person name="Abebe A."/>
            <person name="Abera B."/>
            <person name="Abreu J."/>
            <person name="Acer S.C."/>
            <person name="Aftuck L."/>
            <person name="Alexander A."/>
            <person name="An P."/>
            <person name="Anderson E."/>
            <person name="Anderson S."/>
            <person name="Arachi H."/>
            <person name="Azer M."/>
            <person name="Bachantsang P."/>
            <person name="Barry A."/>
            <person name="Bayul T."/>
            <person name="Berlin A."/>
            <person name="Bessette D."/>
            <person name="Bloom T."/>
            <person name="Blye J."/>
            <person name="Boguslavskiy L."/>
            <person name="Bonnet C."/>
            <person name="Boukhgalter B."/>
            <person name="Bourzgui I."/>
            <person name="Brown A."/>
            <person name="Cahill P."/>
            <person name="Channer S."/>
            <person name="Cheshatsang Y."/>
            <person name="Chuda L."/>
            <person name="Citroen M."/>
            <person name="Collymore A."/>
            <person name="Cooke P."/>
            <person name="Costello M."/>
            <person name="D'Aco K."/>
            <person name="Daza R."/>
            <person name="De Haan G."/>
            <person name="DeGray S."/>
            <person name="DeMaso C."/>
            <person name="Dhargay N."/>
            <person name="Dooley K."/>
            <person name="Dooley E."/>
            <person name="Doricent M."/>
            <person name="Dorje P."/>
            <person name="Dorjee K."/>
            <person name="Dupes A."/>
            <person name="Elong R."/>
            <person name="Falk J."/>
            <person name="Farina A."/>
            <person name="Faro S."/>
            <person name="Ferguson D."/>
            <person name="Fisher S."/>
            <person name="Foley C.D."/>
            <person name="Franke A."/>
            <person name="Friedrich D."/>
            <person name="Gadbois L."/>
            <person name="Gearin G."/>
            <person name="Gearin C.R."/>
            <person name="Giannoukos G."/>
            <person name="Goode T."/>
            <person name="Graham J."/>
            <person name="Grandbois E."/>
            <person name="Grewal S."/>
            <person name="Gyaltsen K."/>
            <person name="Hafez N."/>
            <person name="Hagos B."/>
            <person name="Hall J."/>
            <person name="Henson C."/>
            <person name="Hollinger A."/>
            <person name="Honan T."/>
            <person name="Huard M.D."/>
            <person name="Hughes L."/>
            <person name="Hurhula B."/>
            <person name="Husby M.E."/>
            <person name="Kamat A."/>
            <person name="Kanga B."/>
            <person name="Kashin S."/>
            <person name="Khazanovich D."/>
            <person name="Kisner P."/>
            <person name="Lance K."/>
            <person name="Lara M."/>
            <person name="Lee W."/>
            <person name="Lennon N."/>
            <person name="Letendre F."/>
            <person name="LeVine R."/>
            <person name="Lipovsky A."/>
            <person name="Liu X."/>
            <person name="Liu J."/>
            <person name="Liu S."/>
            <person name="Lokyitsang T."/>
            <person name="Lokyitsang Y."/>
            <person name="Lubonja R."/>
            <person name="Lui A."/>
            <person name="MacDonald P."/>
            <person name="Magnisalis V."/>
            <person name="Maru K."/>
            <person name="Matthews C."/>
            <person name="McCusker W."/>
            <person name="McDonough S."/>
            <person name="Mehta T."/>
            <person name="Meldrim J."/>
            <person name="Meneus L."/>
            <person name="Mihai O."/>
            <person name="Mihalev A."/>
            <person name="Mihova T."/>
            <person name="Mittelman R."/>
            <person name="Mlenga V."/>
            <person name="Montmayeur A."/>
            <person name="Mulrain L."/>
            <person name="Navidi A."/>
            <person name="Naylor J."/>
            <person name="Negash T."/>
            <person name="Nguyen T."/>
            <person name="Nguyen N."/>
            <person name="Nicol R."/>
            <person name="Norbu C."/>
            <person name="Norbu N."/>
            <person name="Novod N."/>
            <person name="O'Neill B."/>
            <person name="Osman S."/>
            <person name="Markiewicz E."/>
            <person name="Oyono O.L."/>
            <person name="Patti C."/>
            <person name="Phunkhang P."/>
            <person name="Pierre F."/>
            <person name="Priest M."/>
            <person name="Raghuraman S."/>
            <person name="Rege F."/>
            <person name="Reyes R."/>
            <person name="Rise C."/>
            <person name="Rogov P."/>
            <person name="Ross K."/>
            <person name="Ryan E."/>
            <person name="Settipalli S."/>
            <person name="Shea T."/>
            <person name="Sherpa N."/>
            <person name="Shi L."/>
            <person name="Shih D."/>
            <person name="Sparrow T."/>
            <person name="Spaulding J."/>
            <person name="Stalker J."/>
            <person name="Stange-Thomann N."/>
            <person name="Stavropoulos S."/>
            <person name="Stone C."/>
            <person name="Strader C."/>
            <person name="Tesfaye S."/>
            <person name="Thomson T."/>
            <person name="Thoulutsang Y."/>
            <person name="Thoulutsang D."/>
            <person name="Topham K."/>
            <person name="Topping I."/>
            <person name="Tsamla T."/>
            <person name="Vassiliev H."/>
            <person name="Vo A."/>
            <person name="Wangchuk T."/>
            <person name="Wangdi T."/>
            <person name="Weiand M."/>
            <person name="Wilkinson J."/>
            <person name="Wilson A."/>
            <person name="Yadav S."/>
            <person name="Young G."/>
            <person name="Yu Q."/>
            <person name="Zembek L."/>
            <person name="Zhong D."/>
            <person name="Zimmer A."/>
            <person name="Zwirko Z."/>
            <person name="Jaffe D.B."/>
            <person name="Alvarez P."/>
            <person name="Brockman W."/>
            <person name="Butler J."/>
            <person name="Chin C."/>
            <person name="Gnerre S."/>
            <person name="Grabherr M."/>
            <person name="Kleber M."/>
            <person name="Mauceli E."/>
            <person name="MacCallum I."/>
        </authorList>
    </citation>
    <scope>NUCLEOTIDE SEQUENCE [LARGE SCALE GENOMIC DNA]</scope>
    <source>
        <strain evidence="3">Tucson 15287-2541.00</strain>
    </source>
</reference>
<keyword evidence="3" id="KW-1185">Reference proteome</keyword>
<accession>B4K3X2</accession>
<name>B4K3X2_DROGR</name>
<dbReference type="AlphaFoldDB" id="B4K3X2"/>
<dbReference type="eggNOG" id="ENOG502RZDX">
    <property type="taxonomic scope" value="Eukaryota"/>
</dbReference>
<sequence length="187" mass="20333">MQSPAMIGLSVLLLLAASSQARLLPIQNEVLWSADLIEAPLEVQQDELAGRAAGCSIKIRSTEMKNPQPLLIKPGTSEFFPFSATGFVDVEYDKTIEFHCTSSLDSPLSGKFVTAKCVGGTTFKVGDKQHDISAIKCTSWPAFVAKKSGAKCNGGTTLVNVGFERERERERERDSQSVSQLRLQIIA</sequence>
<evidence type="ECO:0000256" key="1">
    <source>
        <dbReference type="SAM" id="SignalP"/>
    </source>
</evidence>
<evidence type="ECO:0000313" key="2">
    <source>
        <dbReference type="EMBL" id="EDW04666.1"/>
    </source>
</evidence>
<dbReference type="Proteomes" id="UP000001070">
    <property type="component" value="Unassembled WGS sequence"/>
</dbReference>
<dbReference type="InParanoid" id="B4K3X2"/>
<organism evidence="3">
    <name type="scientific">Drosophila grimshawi</name>
    <name type="common">Hawaiian fruit fly</name>
    <name type="synonym">Idiomyia grimshawi</name>
    <dbReference type="NCBI Taxonomy" id="7222"/>
    <lineage>
        <taxon>Eukaryota</taxon>
        <taxon>Metazoa</taxon>
        <taxon>Ecdysozoa</taxon>
        <taxon>Arthropoda</taxon>
        <taxon>Hexapoda</taxon>
        <taxon>Insecta</taxon>
        <taxon>Pterygota</taxon>
        <taxon>Neoptera</taxon>
        <taxon>Endopterygota</taxon>
        <taxon>Diptera</taxon>
        <taxon>Brachycera</taxon>
        <taxon>Muscomorpha</taxon>
        <taxon>Ephydroidea</taxon>
        <taxon>Drosophilidae</taxon>
        <taxon>Drosophila</taxon>
        <taxon>Hawaiian Drosophila</taxon>
    </lineage>
</organism>
<dbReference type="HOGENOM" id="CLU_1449140_0_0_1"/>
<dbReference type="OrthoDB" id="5960141at2759"/>
<feature type="signal peptide" evidence="1">
    <location>
        <begin position="1"/>
        <end position="21"/>
    </location>
</feature>